<gene>
    <name evidence="1" type="ORF">ACERZ8_09880</name>
</gene>
<keyword evidence="2" id="KW-1185">Reference proteome</keyword>
<dbReference type="EMBL" id="JBHDIY010000002">
    <property type="protein sequence ID" value="MFL4470164.1"/>
    <property type="molecule type" value="Genomic_DNA"/>
</dbReference>
<proteinExistence type="predicted"/>
<name>A0ABW8UVT6_9RHOB</name>
<comment type="caution">
    <text evidence="1">The sequence shown here is derived from an EMBL/GenBank/DDBJ whole genome shotgun (WGS) entry which is preliminary data.</text>
</comment>
<dbReference type="Proteomes" id="UP001627408">
    <property type="component" value="Unassembled WGS sequence"/>
</dbReference>
<dbReference type="PROSITE" id="PS51257">
    <property type="entry name" value="PROKAR_LIPOPROTEIN"/>
    <property type="match status" value="1"/>
</dbReference>
<dbReference type="RefSeq" id="WP_407592034.1">
    <property type="nucleotide sequence ID" value="NZ_JBHDIY010000002.1"/>
</dbReference>
<accession>A0ABW8UVT6</accession>
<evidence type="ECO:0000313" key="2">
    <source>
        <dbReference type="Proteomes" id="UP001627408"/>
    </source>
</evidence>
<organism evidence="1 2">
    <name type="scientific">Tateyamaria armeniaca</name>
    <dbReference type="NCBI Taxonomy" id="2518930"/>
    <lineage>
        <taxon>Bacteria</taxon>
        <taxon>Pseudomonadati</taxon>
        <taxon>Pseudomonadota</taxon>
        <taxon>Alphaproteobacteria</taxon>
        <taxon>Rhodobacterales</taxon>
        <taxon>Roseobacteraceae</taxon>
        <taxon>Tateyamaria</taxon>
    </lineage>
</organism>
<protein>
    <recommendedName>
        <fullName evidence="3">Lipoprotein</fullName>
    </recommendedName>
</protein>
<reference evidence="1 2" key="1">
    <citation type="submission" date="2024-08" db="EMBL/GenBank/DDBJ databases">
        <title>Tateyamaria sp. nov., isolated from marine algae.</title>
        <authorList>
            <person name="Choi B.J."/>
            <person name="Kim J.M."/>
            <person name="Lee J.K."/>
            <person name="Choi D.G."/>
            <person name="Bayburt H."/>
            <person name="Baek J.H."/>
            <person name="Han D.M."/>
            <person name="Jeon C.O."/>
        </authorList>
    </citation>
    <scope>NUCLEOTIDE SEQUENCE [LARGE SCALE GENOMIC DNA]</scope>
    <source>
        <strain evidence="1 2">KMU-156</strain>
    </source>
</reference>
<evidence type="ECO:0008006" key="3">
    <source>
        <dbReference type="Google" id="ProtNLM"/>
    </source>
</evidence>
<evidence type="ECO:0000313" key="1">
    <source>
        <dbReference type="EMBL" id="MFL4470164.1"/>
    </source>
</evidence>
<sequence length="136" mass="14113">MTMKWTILVTCVGLGACTTSTDPADGGFFNGVSGIATGTYQDQINADEAQVAASRERNADLAAQIRGSESELARLKVAIVNQRNALGNTDRATSNRINAVLTSEPTGSTDAARLAALQQSIADARALSQDLAKLSG</sequence>